<sequence length="356" mass="39957">MDIYLYMDDITVSYITDYMDNTDYTDLTDMDQIDTDLRICLLYIVLYHSSALPALAHMASGQWDGVMLQCLLVLFMSSISFALLILLPDEKHISRQNITVILIHEEGDPPDVLLKKLHPIHNKTSNNIVNVLNFMADARINITFGQNETKNNSATLIASSSVFEVHDNSKDYSHDGSNKSLIIGAVLGSVAFAIIILLSVYFFRSHRCRSVDEGLIRNSLMRPSPFLNYITTKWNPCPKPVGLNDNALESSVSGNMVQQGSIQILAEGSLPHEVTVSPLQPRAMSSGETREIQRLRAQIQQLILDRVSTRILGPDNEQDPPPAYIEEVTSEEVRYITQSTPLYLIAVDSQRRERMG</sequence>
<organism evidence="2 3">
    <name type="scientific">Armillaria novae-zelandiae</name>
    <dbReference type="NCBI Taxonomy" id="153914"/>
    <lineage>
        <taxon>Eukaryota</taxon>
        <taxon>Fungi</taxon>
        <taxon>Dikarya</taxon>
        <taxon>Basidiomycota</taxon>
        <taxon>Agaricomycotina</taxon>
        <taxon>Agaricomycetes</taxon>
        <taxon>Agaricomycetidae</taxon>
        <taxon>Agaricales</taxon>
        <taxon>Marasmiineae</taxon>
        <taxon>Physalacriaceae</taxon>
        <taxon>Armillaria</taxon>
    </lineage>
</organism>
<feature type="transmembrane region" description="Helical" evidence="1">
    <location>
        <begin position="40"/>
        <end position="60"/>
    </location>
</feature>
<keyword evidence="3" id="KW-1185">Reference proteome</keyword>
<reference evidence="2" key="1">
    <citation type="submission" date="2023-06" db="EMBL/GenBank/DDBJ databases">
        <authorList>
            <consortium name="Lawrence Berkeley National Laboratory"/>
            <person name="Ahrendt S."/>
            <person name="Sahu N."/>
            <person name="Indic B."/>
            <person name="Wong-Bajracharya J."/>
            <person name="Merenyi Z."/>
            <person name="Ke H.-M."/>
            <person name="Monk M."/>
            <person name="Kocsube S."/>
            <person name="Drula E."/>
            <person name="Lipzen A."/>
            <person name="Balint B."/>
            <person name="Henrissat B."/>
            <person name="Andreopoulos B."/>
            <person name="Martin F.M."/>
            <person name="Harder C.B."/>
            <person name="Rigling D."/>
            <person name="Ford K.L."/>
            <person name="Foster G.D."/>
            <person name="Pangilinan J."/>
            <person name="Papanicolaou A."/>
            <person name="Barry K."/>
            <person name="LaButti K."/>
            <person name="Viragh M."/>
            <person name="Koriabine M."/>
            <person name="Yan M."/>
            <person name="Riley R."/>
            <person name="Champramary S."/>
            <person name="Plett K.L."/>
            <person name="Tsai I.J."/>
            <person name="Slot J."/>
            <person name="Sipos G."/>
            <person name="Plett J."/>
            <person name="Nagy L.G."/>
            <person name="Grigoriev I.V."/>
        </authorList>
    </citation>
    <scope>NUCLEOTIDE SEQUENCE</scope>
    <source>
        <strain evidence="2">ICMP 16352</strain>
    </source>
</reference>
<gene>
    <name evidence="2" type="ORF">IW261DRAFT_1429748</name>
</gene>
<dbReference type="EMBL" id="JAUEPR010000230">
    <property type="protein sequence ID" value="KAK0459441.1"/>
    <property type="molecule type" value="Genomic_DNA"/>
</dbReference>
<evidence type="ECO:0000256" key="1">
    <source>
        <dbReference type="SAM" id="Phobius"/>
    </source>
</evidence>
<feature type="transmembrane region" description="Helical" evidence="1">
    <location>
        <begin position="180"/>
        <end position="203"/>
    </location>
</feature>
<feature type="transmembrane region" description="Helical" evidence="1">
    <location>
        <begin position="66"/>
        <end position="87"/>
    </location>
</feature>
<dbReference type="AlphaFoldDB" id="A0AA39KE20"/>
<comment type="caution">
    <text evidence="2">The sequence shown here is derived from an EMBL/GenBank/DDBJ whole genome shotgun (WGS) entry which is preliminary data.</text>
</comment>
<accession>A0AA39KE20</accession>
<keyword evidence="1" id="KW-0812">Transmembrane</keyword>
<keyword evidence="1" id="KW-1133">Transmembrane helix</keyword>
<proteinExistence type="predicted"/>
<evidence type="ECO:0000313" key="3">
    <source>
        <dbReference type="Proteomes" id="UP001175227"/>
    </source>
</evidence>
<keyword evidence="1" id="KW-0472">Membrane</keyword>
<protein>
    <submittedName>
        <fullName evidence="2">Uncharacterized protein</fullName>
    </submittedName>
</protein>
<dbReference type="Proteomes" id="UP001175227">
    <property type="component" value="Unassembled WGS sequence"/>
</dbReference>
<name>A0AA39KE20_9AGAR</name>
<evidence type="ECO:0000313" key="2">
    <source>
        <dbReference type="EMBL" id="KAK0459441.1"/>
    </source>
</evidence>